<name>A0ACA9LGG3_9GLOM</name>
<evidence type="ECO:0000313" key="2">
    <source>
        <dbReference type="Proteomes" id="UP000789860"/>
    </source>
</evidence>
<comment type="caution">
    <text evidence="1">The sequence shown here is derived from an EMBL/GenBank/DDBJ whole genome shotgun (WGS) entry which is preliminary data.</text>
</comment>
<gene>
    <name evidence="1" type="ORF">SCALOS_LOCUS4392</name>
</gene>
<dbReference type="EMBL" id="CAJVPM010005909">
    <property type="protein sequence ID" value="CAG8529392.1"/>
    <property type="molecule type" value="Genomic_DNA"/>
</dbReference>
<sequence>MPINLLSKEIIQEVTRDLSINNLFSYLLLLKSNGIPAPLRYPPAFDYPAKLELVVATEETNSILAHSNAFLQKIINASCTSIKQIYVYIGDKDQICGKLLAQIIMTQRALEYAEIHTYNQILNPIIQALKSLESLEFQSCMLNIENFQENCFSMQKLQQFTYINYELIDGRVFNFLVKLLKSTTSLKYLNLFYWQQSIPLDDDLVSEIINFCSQLKYLGLPVLGITDIMKITKSCHRLKYLYIRTKILLDNFTFLQLARSLPSDLQDLIIDNSNYQFDVLELDQIAFDIR</sequence>
<feature type="non-terminal residue" evidence="1">
    <location>
        <position position="290"/>
    </location>
</feature>
<protein>
    <submittedName>
        <fullName evidence="1">3179_t:CDS:1</fullName>
    </submittedName>
</protein>
<organism evidence="1 2">
    <name type="scientific">Scutellospora calospora</name>
    <dbReference type="NCBI Taxonomy" id="85575"/>
    <lineage>
        <taxon>Eukaryota</taxon>
        <taxon>Fungi</taxon>
        <taxon>Fungi incertae sedis</taxon>
        <taxon>Mucoromycota</taxon>
        <taxon>Glomeromycotina</taxon>
        <taxon>Glomeromycetes</taxon>
        <taxon>Diversisporales</taxon>
        <taxon>Gigasporaceae</taxon>
        <taxon>Scutellospora</taxon>
    </lineage>
</organism>
<keyword evidence="2" id="KW-1185">Reference proteome</keyword>
<proteinExistence type="predicted"/>
<evidence type="ECO:0000313" key="1">
    <source>
        <dbReference type="EMBL" id="CAG8529392.1"/>
    </source>
</evidence>
<reference evidence="1" key="1">
    <citation type="submission" date="2021-06" db="EMBL/GenBank/DDBJ databases">
        <authorList>
            <person name="Kallberg Y."/>
            <person name="Tangrot J."/>
            <person name="Rosling A."/>
        </authorList>
    </citation>
    <scope>NUCLEOTIDE SEQUENCE</scope>
    <source>
        <strain evidence="1">AU212A</strain>
    </source>
</reference>
<accession>A0ACA9LGG3</accession>
<dbReference type="Proteomes" id="UP000789860">
    <property type="component" value="Unassembled WGS sequence"/>
</dbReference>